<dbReference type="AlphaFoldDB" id="A0A1M7NEU5"/>
<dbReference type="SMART" id="SM00471">
    <property type="entry name" value="HDc"/>
    <property type="match status" value="2"/>
</dbReference>
<accession>A0A1M7NEU5</accession>
<evidence type="ECO:0000313" key="2">
    <source>
        <dbReference type="EMBL" id="SHN02272.1"/>
    </source>
</evidence>
<name>A0A1M7NEU5_9FIRM</name>
<dbReference type="CDD" id="cd00077">
    <property type="entry name" value="HDc"/>
    <property type="match status" value="1"/>
</dbReference>
<proteinExistence type="predicted"/>
<dbReference type="Gene3D" id="1.10.3210.10">
    <property type="entry name" value="Hypothetical protein af1432"/>
    <property type="match status" value="2"/>
</dbReference>
<dbReference type="PANTHER" id="PTHR43155">
    <property type="entry name" value="CYCLIC DI-GMP PHOSPHODIESTERASE PA4108-RELATED"/>
    <property type="match status" value="1"/>
</dbReference>
<protein>
    <submittedName>
        <fullName evidence="2">HD domain-containing protein</fullName>
    </submittedName>
</protein>
<gene>
    <name evidence="2" type="ORF">SAMN02746066_04426</name>
</gene>
<keyword evidence="3" id="KW-1185">Reference proteome</keyword>
<feature type="domain" description="HD-GYP" evidence="1">
    <location>
        <begin position="197"/>
        <end position="392"/>
    </location>
</feature>
<reference evidence="2 3" key="1">
    <citation type="submission" date="2016-11" db="EMBL/GenBank/DDBJ databases">
        <authorList>
            <person name="Jaros S."/>
            <person name="Januszkiewicz K."/>
            <person name="Wedrychowicz H."/>
        </authorList>
    </citation>
    <scope>NUCLEOTIDE SEQUENCE [LARGE SCALE GENOMIC DNA]</scope>
    <source>
        <strain evidence="2 3">DSM 15930</strain>
    </source>
</reference>
<dbReference type="Pfam" id="PF13487">
    <property type="entry name" value="HD_5"/>
    <property type="match status" value="1"/>
</dbReference>
<dbReference type="InterPro" id="IPR006674">
    <property type="entry name" value="HD_domain"/>
</dbReference>
<evidence type="ECO:0000259" key="1">
    <source>
        <dbReference type="PROSITE" id="PS51832"/>
    </source>
</evidence>
<organism evidence="2 3">
    <name type="scientific">Anaerosporobacter mobilis DSM 15930</name>
    <dbReference type="NCBI Taxonomy" id="1120996"/>
    <lineage>
        <taxon>Bacteria</taxon>
        <taxon>Bacillati</taxon>
        <taxon>Bacillota</taxon>
        <taxon>Clostridia</taxon>
        <taxon>Lachnospirales</taxon>
        <taxon>Lachnospiraceae</taxon>
        <taxon>Anaerosporobacter</taxon>
    </lineage>
</organism>
<evidence type="ECO:0000313" key="3">
    <source>
        <dbReference type="Proteomes" id="UP000184038"/>
    </source>
</evidence>
<dbReference type="PROSITE" id="PS51832">
    <property type="entry name" value="HD_GYP"/>
    <property type="match status" value="1"/>
</dbReference>
<dbReference type="RefSeq" id="WP_073291518.1">
    <property type="nucleotide sequence ID" value="NZ_FRCP01000028.1"/>
</dbReference>
<dbReference type="InterPro" id="IPR003607">
    <property type="entry name" value="HD/PDEase_dom"/>
</dbReference>
<dbReference type="OrthoDB" id="9804747at2"/>
<dbReference type="STRING" id="1120996.SAMN02746066_04426"/>
<dbReference type="SUPFAM" id="SSF109604">
    <property type="entry name" value="HD-domain/PDEase-like"/>
    <property type="match status" value="2"/>
</dbReference>
<sequence>MNDLKTENLLSIINTTMNYMSKDLIGHCMRVTYNLVCILQDDPRFTYQEVCKIAWTVLYHDIGILEERSVRDLLEEELEIKNGGFSHAEYGCLFVKYFSSFPEYYEIIKFHHSAYREFKDLDIDDKIKDVIVTLKVIDTIDLYNIYKQQLDIGKMKWDAYEVAIAKKVNTYFENKKEMSQKEIENNLACFLKNMILSPIQKYKMLKILAYSFDFKSRVTAVHCTTVVEISSMLAKLFEVDERTYKNICMGALLHDLGKIAIPHHILESTGKLNEEDWAIMKSHVTITEEILNTNVDNDILQIAIRHHETLDGMGYPYGIIGSQLTLPQRIVAVSDIVSALSQERSYKSPLSLDKICSVLNGMCQNNKICPVVLQMFLKNKDKIYKRILHITYETNIMYQKINEDYNDAMRQKV</sequence>
<dbReference type="Pfam" id="PF01966">
    <property type="entry name" value="HD"/>
    <property type="match status" value="1"/>
</dbReference>
<dbReference type="InterPro" id="IPR037522">
    <property type="entry name" value="HD_GYP_dom"/>
</dbReference>
<dbReference type="EMBL" id="FRCP01000028">
    <property type="protein sequence ID" value="SHN02272.1"/>
    <property type="molecule type" value="Genomic_DNA"/>
</dbReference>
<dbReference type="Proteomes" id="UP000184038">
    <property type="component" value="Unassembled WGS sequence"/>
</dbReference>